<dbReference type="EMBL" id="CM007650">
    <property type="protein sequence ID" value="ONM54755.1"/>
    <property type="molecule type" value="Genomic_DNA"/>
</dbReference>
<dbReference type="FunCoup" id="A0A1D6I3N7">
    <property type="interactions" value="326"/>
</dbReference>
<proteinExistence type="predicted"/>
<dbReference type="InterPro" id="IPR048258">
    <property type="entry name" value="Cyclins_cyclin-box"/>
</dbReference>
<dbReference type="SMART" id="SM01332">
    <property type="entry name" value="Cyclin_C"/>
    <property type="match status" value="1"/>
</dbReference>
<dbReference type="STRING" id="4577.A0A1D6I3N7"/>
<evidence type="ECO:0000256" key="3">
    <source>
        <dbReference type="ARBA" id="ARBA00023306"/>
    </source>
</evidence>
<reference evidence="6" key="1">
    <citation type="submission" date="2015-12" db="EMBL/GenBank/DDBJ databases">
        <title>Update maize B73 reference genome by single molecule sequencing technologies.</title>
        <authorList>
            <consortium name="Maize Genome Sequencing Project"/>
            <person name="Ware D."/>
        </authorList>
    </citation>
    <scope>NUCLEOTIDE SEQUENCE [LARGE SCALE GENOMIC DNA]</scope>
    <source>
        <tissue evidence="6">Seedling</tissue>
    </source>
</reference>
<gene>
    <name evidence="6" type="ORF">ZEAMMB73_Zm00001d020353</name>
</gene>
<evidence type="ECO:0000313" key="6">
    <source>
        <dbReference type="EMBL" id="ONM54755.1"/>
    </source>
</evidence>
<dbReference type="InterPro" id="IPR036915">
    <property type="entry name" value="Cyclin-like_sf"/>
</dbReference>
<feature type="compositionally biased region" description="Basic residues" evidence="4">
    <location>
        <begin position="321"/>
        <end position="331"/>
    </location>
</feature>
<dbReference type="InterPro" id="IPR039361">
    <property type="entry name" value="Cyclin"/>
</dbReference>
<dbReference type="GO" id="GO:0051301">
    <property type="term" value="P:cell division"/>
    <property type="evidence" value="ECO:0007669"/>
    <property type="project" value="UniProtKB-KW"/>
</dbReference>
<dbReference type="Gene3D" id="1.10.472.10">
    <property type="entry name" value="Cyclin-like"/>
    <property type="match status" value="3"/>
</dbReference>
<dbReference type="SUPFAM" id="SSF47954">
    <property type="entry name" value="Cyclin-like"/>
    <property type="match status" value="1"/>
</dbReference>
<dbReference type="Pfam" id="PF00134">
    <property type="entry name" value="Cyclin_N"/>
    <property type="match status" value="1"/>
</dbReference>
<evidence type="ECO:0000259" key="5">
    <source>
        <dbReference type="SMART" id="SM01332"/>
    </source>
</evidence>
<dbReference type="CDD" id="cd20544">
    <property type="entry name" value="CYCLIN_AtCycD-like_rpt2"/>
    <property type="match status" value="1"/>
</dbReference>
<dbReference type="SMR" id="A0A1D6I3N7"/>
<name>A0A1D6I3N7_MAIZE</name>
<dbReference type="PANTHER" id="PTHR10177">
    <property type="entry name" value="CYCLINS"/>
    <property type="match status" value="1"/>
</dbReference>
<feature type="domain" description="Cyclin C-terminal" evidence="5">
    <location>
        <begin position="147"/>
        <end position="319"/>
    </location>
</feature>
<feature type="region of interest" description="Disordered" evidence="4">
    <location>
        <begin position="310"/>
        <end position="331"/>
    </location>
</feature>
<accession>A0A1D6I3N7</accession>
<dbReference type="InterPro" id="IPR004367">
    <property type="entry name" value="Cyclin_C-dom"/>
</dbReference>
<keyword evidence="1" id="KW-0132">Cell division</keyword>
<organism evidence="6">
    <name type="scientific">Zea mays</name>
    <name type="common">Maize</name>
    <dbReference type="NCBI Taxonomy" id="4577"/>
    <lineage>
        <taxon>Eukaryota</taxon>
        <taxon>Viridiplantae</taxon>
        <taxon>Streptophyta</taxon>
        <taxon>Embryophyta</taxon>
        <taxon>Tracheophyta</taxon>
        <taxon>Spermatophyta</taxon>
        <taxon>Magnoliopsida</taxon>
        <taxon>Liliopsida</taxon>
        <taxon>Poales</taxon>
        <taxon>Poaceae</taxon>
        <taxon>PACMAD clade</taxon>
        <taxon>Panicoideae</taxon>
        <taxon>Andropogonodae</taxon>
        <taxon>Andropogoneae</taxon>
        <taxon>Tripsacinae</taxon>
        <taxon>Zea</taxon>
    </lineage>
</organism>
<dbReference type="InParanoid" id="A0A1D6I3N7"/>
<dbReference type="InterPro" id="IPR006671">
    <property type="entry name" value="Cyclin_N"/>
</dbReference>
<keyword evidence="2" id="KW-0195">Cyclin</keyword>
<sequence length="331" mass="35169">MPGDAYDLLCAEDDAAGSALLCTTDDDDGCCSAVEDDSAAAAAASIAELIGGEAQYSPRPDYPDRLRSRSIDPAARAESVAWILKVQEYYGFLPLTAYLAVNYMDRFLSLHRLPVEGTSRYDCFEPGTVGQMELLVLMALNWRLRSVTPFTFVDFFACKVDPGGRHTRCLIARATQVILAAMHGNIIMHCLCLGLGAAGVNLVLRCSACSSNLQCTNCGTATDVEFLDHCPSSMAAAAVLCAIGETPSLESVSPGAAVSWCIGLAEEGISSCYRLMQRLVIGNVRTRVASTTTITMAAVNLCCSDEALSSHSSATSSPPPAKRRKRSPTAT</sequence>
<dbReference type="Pfam" id="PF02984">
    <property type="entry name" value="Cyclin_C"/>
    <property type="match status" value="1"/>
</dbReference>
<dbReference type="ExpressionAtlas" id="A0A1D6I3N7">
    <property type="expression patterns" value="baseline and differential"/>
</dbReference>
<evidence type="ECO:0000256" key="1">
    <source>
        <dbReference type="ARBA" id="ARBA00022618"/>
    </source>
</evidence>
<dbReference type="AlphaFoldDB" id="A0A1D6I3N7"/>
<protein>
    <submittedName>
        <fullName evidence="6">Cyclin-D1-1</fullName>
    </submittedName>
</protein>
<evidence type="ECO:0000256" key="2">
    <source>
        <dbReference type="ARBA" id="ARBA00023127"/>
    </source>
</evidence>
<keyword evidence="3" id="KW-0131">Cell cycle</keyword>
<dbReference type="PROSITE" id="PS00292">
    <property type="entry name" value="CYCLINS"/>
    <property type="match status" value="1"/>
</dbReference>
<evidence type="ECO:0000256" key="4">
    <source>
        <dbReference type="SAM" id="MobiDB-lite"/>
    </source>
</evidence>